<evidence type="ECO:0008006" key="3">
    <source>
        <dbReference type="Google" id="ProtNLM"/>
    </source>
</evidence>
<evidence type="ECO:0000313" key="2">
    <source>
        <dbReference type="Proteomes" id="UP001147700"/>
    </source>
</evidence>
<name>A0ABT4RLV7_9ACTN</name>
<dbReference type="RefSeq" id="WP_202958037.1">
    <property type="nucleotide sequence ID" value="NZ_JAPCID010000025.1"/>
</dbReference>
<dbReference type="Proteomes" id="UP001147700">
    <property type="component" value="Unassembled WGS sequence"/>
</dbReference>
<comment type="caution">
    <text evidence="1">The sequence shown here is derived from an EMBL/GenBank/DDBJ whole genome shotgun (WGS) entry which is preliminary data.</text>
</comment>
<accession>A0ABT4RLV7</accession>
<keyword evidence="2" id="KW-1185">Reference proteome</keyword>
<organism evidence="1 2">
    <name type="scientific">Solirubrobacter deserti</name>
    <dbReference type="NCBI Taxonomy" id="2282478"/>
    <lineage>
        <taxon>Bacteria</taxon>
        <taxon>Bacillati</taxon>
        <taxon>Actinomycetota</taxon>
        <taxon>Thermoleophilia</taxon>
        <taxon>Solirubrobacterales</taxon>
        <taxon>Solirubrobacteraceae</taxon>
        <taxon>Solirubrobacter</taxon>
    </lineage>
</organism>
<proteinExistence type="predicted"/>
<gene>
    <name evidence="1" type="ORF">OJ962_18035</name>
</gene>
<evidence type="ECO:0000313" key="1">
    <source>
        <dbReference type="EMBL" id="MDA0139408.1"/>
    </source>
</evidence>
<dbReference type="EMBL" id="JAPCID010000025">
    <property type="protein sequence ID" value="MDA0139408.1"/>
    <property type="molecule type" value="Genomic_DNA"/>
</dbReference>
<sequence>MGIAGNLHRRLEQHVVRRDSSVVTGASAVGVKIELVRYIDWWTAEVFHDDDARHAAELVAFDVLDPALRSRGRPRQTALELAADAGFVEQVRALLAAQPEGRLILPTLASLSERIRTLEERLTRLEQIGTEAPGG</sequence>
<protein>
    <recommendedName>
        <fullName evidence="3">GIY-YIG nuclease family protein</fullName>
    </recommendedName>
</protein>
<reference evidence="1" key="1">
    <citation type="submission" date="2022-10" db="EMBL/GenBank/DDBJ databases">
        <title>The WGS of Solirubrobacter sp. CPCC 204708.</title>
        <authorList>
            <person name="Jiang Z."/>
        </authorList>
    </citation>
    <scope>NUCLEOTIDE SEQUENCE</scope>
    <source>
        <strain evidence="1">CPCC 204708</strain>
    </source>
</reference>